<reference evidence="1 2" key="1">
    <citation type="submission" date="2012-09" db="EMBL/GenBank/DDBJ databases">
        <title>Draft Genome Sequences of 6 Strains from Genus Thauera.</title>
        <authorList>
            <person name="Liu B."/>
            <person name="Shapleigh J.P."/>
            <person name="Frostegard A.H."/>
        </authorList>
    </citation>
    <scope>NUCLEOTIDE SEQUENCE [LARGE SCALE GENOMIC DNA]</scope>
    <source>
        <strain evidence="1 2">B4P</strain>
    </source>
</reference>
<dbReference type="RefSeq" id="WP_004356601.1">
    <property type="nucleotide sequence ID" value="NZ_AMXF01000008.1"/>
</dbReference>
<name>N6ZVT7_9RHOO</name>
<keyword evidence="2" id="KW-1185">Reference proteome</keyword>
<protein>
    <submittedName>
        <fullName evidence="1">Uncharacterized protein</fullName>
    </submittedName>
</protein>
<gene>
    <name evidence="1" type="ORF">C667_02793</name>
</gene>
<evidence type="ECO:0000313" key="1">
    <source>
        <dbReference type="EMBL" id="ENO98597.1"/>
    </source>
</evidence>
<dbReference type="PIRSF" id="PIRSF028589">
    <property type="entry name" value="UCP028589"/>
    <property type="match status" value="1"/>
</dbReference>
<sequence length="260" mass="28097">MNQNTPIIWDGQGPVMIGRYDPINGTPDMGYLVDLYRIGCGTSSLTTSLSVEKARIAESCSGQRLTLKERTTGKSLSVSLSMVQFSGRTLAAAFYGDAVLQAAGTVTSEVLPQLAVGDYFTLRHPDVTNVVIEDSTAVTPLVYVLDTHYAIEDAKHARCRLIAHPAAHVEPVKVDYSYGEYTNIAAFATTNVERGVIFNGVNDDGQRARIVIPRVSLAMGGDFSWLGDDEASLELSGEALFVSEMQSDADYGGFMRISLI</sequence>
<evidence type="ECO:0000313" key="2">
    <source>
        <dbReference type="Proteomes" id="UP000013047"/>
    </source>
</evidence>
<dbReference type="InterPro" id="IPR016893">
    <property type="entry name" value="UCP028589"/>
</dbReference>
<dbReference type="Proteomes" id="UP000013047">
    <property type="component" value="Unassembled WGS sequence"/>
</dbReference>
<accession>N6ZVT7</accession>
<organism evidence="1 2">
    <name type="scientific">Thauera phenylacetica B4P</name>
    <dbReference type="NCBI Taxonomy" id="1234382"/>
    <lineage>
        <taxon>Bacteria</taxon>
        <taxon>Pseudomonadati</taxon>
        <taxon>Pseudomonadota</taxon>
        <taxon>Betaproteobacteria</taxon>
        <taxon>Rhodocyclales</taxon>
        <taxon>Zoogloeaceae</taxon>
        <taxon>Thauera</taxon>
    </lineage>
</organism>
<dbReference type="EMBL" id="AMXF01000008">
    <property type="protein sequence ID" value="ENO98597.1"/>
    <property type="molecule type" value="Genomic_DNA"/>
</dbReference>
<comment type="caution">
    <text evidence="1">The sequence shown here is derived from an EMBL/GenBank/DDBJ whole genome shotgun (WGS) entry which is preliminary data.</text>
</comment>
<dbReference type="AlphaFoldDB" id="N6ZVT7"/>
<proteinExistence type="predicted"/>
<dbReference type="OrthoDB" id="8912230at2"/>